<keyword evidence="9" id="KW-1185">Reference proteome</keyword>
<dbReference type="GO" id="GO:0003923">
    <property type="term" value="F:GPI-anchor transamidase activity"/>
    <property type="evidence" value="ECO:0007669"/>
    <property type="project" value="InterPro"/>
</dbReference>
<dbReference type="PRINTS" id="PR00776">
    <property type="entry name" value="HEMOGLOBNASE"/>
</dbReference>
<comment type="similarity">
    <text evidence="2">Belongs to the peptidase C13 family.</text>
</comment>
<dbReference type="GO" id="GO:0006506">
    <property type="term" value="P:GPI anchor biosynthetic process"/>
    <property type="evidence" value="ECO:0007669"/>
    <property type="project" value="UniProtKB-KW"/>
</dbReference>
<keyword evidence="6" id="KW-0472">Membrane</keyword>
<evidence type="ECO:0000313" key="8">
    <source>
        <dbReference type="EMBL" id="KAJ5079788.1"/>
    </source>
</evidence>
<organism evidence="8 9">
    <name type="scientific">Anaeramoeba ignava</name>
    <name type="common">Anaerobic marine amoeba</name>
    <dbReference type="NCBI Taxonomy" id="1746090"/>
    <lineage>
        <taxon>Eukaryota</taxon>
        <taxon>Metamonada</taxon>
        <taxon>Anaeramoebidae</taxon>
        <taxon>Anaeramoeba</taxon>
    </lineage>
</organism>
<comment type="caution">
    <text evidence="8">The sequence shown here is derived from an EMBL/GenBank/DDBJ whole genome shotgun (WGS) entry which is preliminary data.</text>
</comment>
<dbReference type="PANTHER" id="PTHR48067:SF1">
    <property type="entry name" value="GPI-ANCHOR TRANSAMIDASE"/>
    <property type="match status" value="1"/>
</dbReference>
<dbReference type="FunFam" id="3.40.50.1460:FF:000021">
    <property type="entry name" value="GPI-anchor transamidase"/>
    <property type="match status" value="1"/>
</dbReference>
<evidence type="ECO:0000256" key="5">
    <source>
        <dbReference type="PIRSR" id="PIRSR019663-1"/>
    </source>
</evidence>
<evidence type="ECO:0000313" key="9">
    <source>
        <dbReference type="Proteomes" id="UP001149090"/>
    </source>
</evidence>
<dbReference type="Proteomes" id="UP001149090">
    <property type="component" value="Unassembled WGS sequence"/>
</dbReference>
<keyword evidence="6" id="KW-1133">Transmembrane helix</keyword>
<dbReference type="GO" id="GO:0006508">
    <property type="term" value="P:proteolysis"/>
    <property type="evidence" value="ECO:0007669"/>
    <property type="project" value="InterPro"/>
</dbReference>
<dbReference type="PIRSF" id="PIRSF500138">
    <property type="entry name" value="GPI8"/>
    <property type="match status" value="1"/>
</dbReference>
<dbReference type="InterPro" id="IPR001096">
    <property type="entry name" value="Peptidase_C13"/>
</dbReference>
<gene>
    <name evidence="8" type="ORF">M0811_04101</name>
</gene>
<evidence type="ECO:0000256" key="6">
    <source>
        <dbReference type="SAM" id="Phobius"/>
    </source>
</evidence>
<comment type="pathway">
    <text evidence="1">Glycolipid biosynthesis; glycosylphosphatidylinositol-anchor biosynthesis.</text>
</comment>
<keyword evidence="3" id="KW-0337">GPI-anchor biosynthesis</keyword>
<feature type="active site" evidence="5">
    <location>
        <position position="158"/>
    </location>
</feature>
<evidence type="ECO:0000256" key="3">
    <source>
        <dbReference type="ARBA" id="ARBA00022502"/>
    </source>
</evidence>
<dbReference type="PIRSF" id="PIRSF019663">
    <property type="entry name" value="Legumain"/>
    <property type="match status" value="1"/>
</dbReference>
<dbReference type="OrthoDB" id="192611at2759"/>
<feature type="signal peptide" evidence="7">
    <location>
        <begin position="1"/>
        <end position="26"/>
    </location>
</feature>
<protein>
    <submittedName>
        <fullName evidence="8">Gpi-anchor transamidase</fullName>
    </submittedName>
</protein>
<dbReference type="GO" id="GO:0016255">
    <property type="term" value="P:attachment of GPI anchor to protein"/>
    <property type="evidence" value="ECO:0007669"/>
    <property type="project" value="InterPro"/>
</dbReference>
<accession>A0A9Q0LVF3</accession>
<feature type="chain" id="PRO_5040139485" evidence="7">
    <location>
        <begin position="27"/>
        <end position="382"/>
    </location>
</feature>
<sequence>MISSSIKISLISILILFLLNSHTLKAKEITNTESKITSNWAVIVSTSRFWFNYRHTANALSIYYLVKNLGIPDSQIILMLADDYACNPRNKYPGTIFNNLDHKINLYGENIEVDYRGLDVSVENFMRVLTGRHKEEEPRNKRLFTDSGSNILIYMTGHGGDEFLKFQDTEEITSYELANAIEEMHQNKRYNEIFVMVDTCQAATLFQRIYSPNVIVVGSSRYHENSYSSNSDSDIGISEVDQFTLASLNFLDKITPGSNEKLISLFQSYKHAPINSNPYWEAFQFQRDLNNVLITDFFGSSSRSVLYPKPHFEFKPILENILKEKKEDKIILFEEEKETISIQKQNQENLENQKIISFLLTIILIVFIGSFIEKKVWKEIPK</sequence>
<dbReference type="Pfam" id="PF01650">
    <property type="entry name" value="Peptidase_C13"/>
    <property type="match status" value="1"/>
</dbReference>
<keyword evidence="4 7" id="KW-0732">Signal</keyword>
<dbReference type="GO" id="GO:0042765">
    <property type="term" value="C:GPI-anchor transamidase complex"/>
    <property type="evidence" value="ECO:0007669"/>
    <property type="project" value="InterPro"/>
</dbReference>
<keyword evidence="6" id="KW-0812">Transmembrane</keyword>
<name>A0A9Q0LVF3_ANAIG</name>
<evidence type="ECO:0000256" key="4">
    <source>
        <dbReference type="ARBA" id="ARBA00022729"/>
    </source>
</evidence>
<dbReference type="AlphaFoldDB" id="A0A9Q0LVF3"/>
<proteinExistence type="inferred from homology"/>
<evidence type="ECO:0000256" key="1">
    <source>
        <dbReference type="ARBA" id="ARBA00004687"/>
    </source>
</evidence>
<dbReference type="Gene3D" id="3.40.50.1460">
    <property type="match status" value="1"/>
</dbReference>
<dbReference type="EMBL" id="JAPDFW010000022">
    <property type="protein sequence ID" value="KAJ5079788.1"/>
    <property type="molecule type" value="Genomic_DNA"/>
</dbReference>
<dbReference type="PANTHER" id="PTHR48067">
    <property type="entry name" value="GPI-ANCHOR TRANSAMIDASE"/>
    <property type="match status" value="1"/>
</dbReference>
<feature type="active site" description="Nucleophile" evidence="5">
    <location>
        <position position="200"/>
    </location>
</feature>
<reference evidence="8" key="1">
    <citation type="submission" date="2022-10" db="EMBL/GenBank/DDBJ databases">
        <title>Novel sulphate-reducing endosymbionts in the free-living metamonad Anaeramoeba.</title>
        <authorList>
            <person name="Jerlstrom-Hultqvist J."/>
            <person name="Cepicka I."/>
            <person name="Gallot-Lavallee L."/>
            <person name="Salas-Leiva D."/>
            <person name="Curtis B.A."/>
            <person name="Zahonova K."/>
            <person name="Pipaliya S."/>
            <person name="Dacks J."/>
            <person name="Roger A.J."/>
        </authorList>
    </citation>
    <scope>NUCLEOTIDE SEQUENCE</scope>
    <source>
        <strain evidence="8">BMAN</strain>
    </source>
</reference>
<evidence type="ECO:0000256" key="7">
    <source>
        <dbReference type="SAM" id="SignalP"/>
    </source>
</evidence>
<feature type="transmembrane region" description="Helical" evidence="6">
    <location>
        <begin position="355"/>
        <end position="372"/>
    </location>
</feature>
<dbReference type="InterPro" id="IPR028361">
    <property type="entry name" value="GPI_transamidase"/>
</dbReference>
<dbReference type="OMA" id="VMESQFP"/>
<evidence type="ECO:0000256" key="2">
    <source>
        <dbReference type="ARBA" id="ARBA00009941"/>
    </source>
</evidence>